<feature type="compositionally biased region" description="Basic and acidic residues" evidence="1">
    <location>
        <begin position="101"/>
        <end position="113"/>
    </location>
</feature>
<evidence type="ECO:0000313" key="3">
    <source>
        <dbReference type="Proteomes" id="UP000694941"/>
    </source>
</evidence>
<feature type="region of interest" description="Disordered" evidence="1">
    <location>
        <begin position="80"/>
        <end position="227"/>
    </location>
</feature>
<evidence type="ECO:0000313" key="4">
    <source>
        <dbReference type="RefSeq" id="XP_022236864.1"/>
    </source>
</evidence>
<sequence length="856" mass="96786">MYHVCLLDIGGQLKPTSFVCPNGTIFSQASRVCGPADQVHCNLATNYYESLHGDFYRKRDDYGDLSDHIQFMKTFPQSSKVSRLSNRGGINDFGGDSQIPEEQRESFVIERPPRVRPLRRRKLRRRPGQARRRNQSGPRRFSQADTVQVIGSRRRTIPPSTSVNELDSIPENHSETSFAHAIRTSTSKPPDSTVGTNPNTTITEETQPLVNPFGYQSPNKPEPLHTLQKNDKEQPELLKDISQPGNTHLYRDSPNIQKITLPDSSRTPEIPVEATTESQPLTQFNVQLKKENSGLQKIDSYSKSPLSLDHSIVEATGQQTLNPELKLNLEETNSNSPINYHQTSVNPFLYQSISRPKLLPEEDADLNKGFNKDINTKDSQSLINSFNDDDAKSPFLSVDKVQKQNNSSVVETLPRPIILDATGKTERPSSPRWIAGQGDTLDSYSQDNSSPIRSDHSRDQSKSEHESSIPSSQEPRRKRFRVQQYERGTAPPPLLADGPEMLSHKPVEQQDIRRLPNKDRRRGLRRRQGRRGRPLRRRKGFRRRQQLSTPEGTQQISVGDSIPKSGSEIFRLTEEQVNNFTPPVGSRTNLQNSRSLYNLHDSSLKKPVDDAQGSAIPAAASSSQFSRLSFSQRQNAALQKVHQKDQVGNERTQSFQNTFVGETNLNPKLPSDPFADRYQNPHRQSSTKTNVELVSNDNLEKNSTTILGKKHDQSDELQSYSQDSYSGEPKTSSFQSSEHNRTNNETPPKQKTTPTTNLEYKYVEDNQFDGKLPLFAYQSPDRNVDVVPNKEDKSVEDSQFDEEASLLPYQSPDRNVDVVPNKEDKSVDDSRFDEEASSIINTFIFFIGDHINISIR</sequence>
<gene>
    <name evidence="4" type="primary">LOC111084447</name>
</gene>
<feature type="compositionally biased region" description="Polar residues" evidence="1">
    <location>
        <begin position="440"/>
        <end position="452"/>
    </location>
</feature>
<feature type="compositionally biased region" description="Polar residues" evidence="1">
    <location>
        <begin position="681"/>
        <end position="706"/>
    </location>
</feature>
<feature type="compositionally biased region" description="Basic and acidic residues" evidence="1">
    <location>
        <begin position="453"/>
        <end position="467"/>
    </location>
</feature>
<name>A0ABM1RZQ9_LIMPO</name>
<feature type="region of interest" description="Disordered" evidence="1">
    <location>
        <begin position="420"/>
        <end position="564"/>
    </location>
</feature>
<feature type="compositionally biased region" description="Basic residues" evidence="1">
    <location>
        <begin position="519"/>
        <end position="545"/>
    </location>
</feature>
<feature type="region of interest" description="Disordered" evidence="1">
    <location>
        <begin position="656"/>
        <end position="756"/>
    </location>
</feature>
<dbReference type="Proteomes" id="UP000694941">
    <property type="component" value="Unplaced"/>
</dbReference>
<dbReference type="InterPro" id="IPR036508">
    <property type="entry name" value="Chitin-bd_dom_sf"/>
</dbReference>
<evidence type="ECO:0000259" key="2">
    <source>
        <dbReference type="PROSITE" id="PS50940"/>
    </source>
</evidence>
<reference evidence="4" key="1">
    <citation type="submission" date="2025-08" db="UniProtKB">
        <authorList>
            <consortium name="RefSeq"/>
        </authorList>
    </citation>
    <scope>IDENTIFICATION</scope>
    <source>
        <tissue evidence="4">Muscle</tissue>
    </source>
</reference>
<feature type="domain" description="Chitin-binding type-2" evidence="2">
    <location>
        <begin position="1"/>
        <end position="43"/>
    </location>
</feature>
<proteinExistence type="predicted"/>
<feature type="compositionally biased region" description="Basic and acidic residues" evidence="1">
    <location>
        <begin position="502"/>
        <end position="518"/>
    </location>
</feature>
<organism evidence="3 4">
    <name type="scientific">Limulus polyphemus</name>
    <name type="common">Atlantic horseshoe crab</name>
    <dbReference type="NCBI Taxonomy" id="6850"/>
    <lineage>
        <taxon>Eukaryota</taxon>
        <taxon>Metazoa</taxon>
        <taxon>Ecdysozoa</taxon>
        <taxon>Arthropoda</taxon>
        <taxon>Chelicerata</taxon>
        <taxon>Merostomata</taxon>
        <taxon>Xiphosura</taxon>
        <taxon>Limulidae</taxon>
        <taxon>Limulus</taxon>
    </lineage>
</organism>
<feature type="compositionally biased region" description="Polar residues" evidence="1">
    <location>
        <begin position="183"/>
        <end position="219"/>
    </location>
</feature>
<dbReference type="PROSITE" id="PS50940">
    <property type="entry name" value="CHIT_BIND_II"/>
    <property type="match status" value="1"/>
</dbReference>
<feature type="compositionally biased region" description="Basic residues" evidence="1">
    <location>
        <begin position="114"/>
        <end position="134"/>
    </location>
</feature>
<protein>
    <submittedName>
        <fullName evidence="4">Uncharacterized protein LOC111084447</fullName>
    </submittedName>
</protein>
<feature type="compositionally biased region" description="Polar residues" evidence="1">
    <location>
        <begin position="656"/>
        <end position="666"/>
    </location>
</feature>
<feature type="compositionally biased region" description="Polar residues" evidence="1">
    <location>
        <begin position="548"/>
        <end position="558"/>
    </location>
</feature>
<dbReference type="GeneID" id="111084447"/>
<dbReference type="RefSeq" id="XP_022236864.1">
    <property type="nucleotide sequence ID" value="XM_022381156.1"/>
</dbReference>
<dbReference type="SUPFAM" id="SSF57625">
    <property type="entry name" value="Invertebrate chitin-binding proteins"/>
    <property type="match status" value="1"/>
</dbReference>
<dbReference type="InterPro" id="IPR002557">
    <property type="entry name" value="Chitin-bd_dom"/>
</dbReference>
<accession>A0ABM1RZQ9</accession>
<feature type="compositionally biased region" description="Low complexity" evidence="1">
    <location>
        <begin position="743"/>
        <end position="756"/>
    </location>
</feature>
<keyword evidence="3" id="KW-1185">Reference proteome</keyword>
<evidence type="ECO:0000256" key="1">
    <source>
        <dbReference type="SAM" id="MobiDB-lite"/>
    </source>
</evidence>
<feature type="compositionally biased region" description="Polar residues" evidence="1">
    <location>
        <begin position="716"/>
        <end position="737"/>
    </location>
</feature>